<comment type="caution">
    <text evidence="2">The sequence shown here is derived from an EMBL/GenBank/DDBJ whole genome shotgun (WGS) entry which is preliminary data.</text>
</comment>
<protein>
    <submittedName>
        <fullName evidence="2">Type II toxin-antitoxin system RelE/ParE family toxin</fullName>
    </submittedName>
</protein>
<accession>A0A3M9X005</accession>
<proteinExistence type="predicted"/>
<dbReference type="InterPro" id="IPR035093">
    <property type="entry name" value="RelE/ParE_toxin_dom_sf"/>
</dbReference>
<dbReference type="Gene3D" id="3.30.2310.20">
    <property type="entry name" value="RelE-like"/>
    <property type="match status" value="1"/>
</dbReference>
<evidence type="ECO:0000313" key="2">
    <source>
        <dbReference type="EMBL" id="RNJ41273.1"/>
    </source>
</evidence>
<evidence type="ECO:0000313" key="3">
    <source>
        <dbReference type="Proteomes" id="UP000275436"/>
    </source>
</evidence>
<keyword evidence="1" id="KW-1277">Toxin-antitoxin system</keyword>
<sequence>MVGFLFYPPADAAQDGIWNDTVEKWGEAQAIRYITDLHKHLQILSETPALWRKLPGNLTISADLKLDAYFSHHGRHYVFFRKLTGDRIGVISILHDRMDVPVRLAEDLQALQARSEERNLAKSVTVE</sequence>
<dbReference type="Proteomes" id="UP000275436">
    <property type="component" value="Unassembled WGS sequence"/>
</dbReference>
<dbReference type="RefSeq" id="WP_123170518.1">
    <property type="nucleotide sequence ID" value="NZ_QKOD01000022.1"/>
</dbReference>
<organism evidence="2 3">
    <name type="scientific">Mesorhizobium japonicum</name>
    <dbReference type="NCBI Taxonomy" id="2066070"/>
    <lineage>
        <taxon>Bacteria</taxon>
        <taxon>Pseudomonadati</taxon>
        <taxon>Pseudomonadota</taxon>
        <taxon>Alphaproteobacteria</taxon>
        <taxon>Hyphomicrobiales</taxon>
        <taxon>Phyllobacteriaceae</taxon>
        <taxon>Mesorhizobium</taxon>
    </lineage>
</organism>
<dbReference type="InterPro" id="IPR007712">
    <property type="entry name" value="RelE/ParE_toxin"/>
</dbReference>
<dbReference type="Pfam" id="PF05016">
    <property type="entry name" value="ParE_toxin"/>
    <property type="match status" value="1"/>
</dbReference>
<dbReference type="EMBL" id="QKOD01000022">
    <property type="protein sequence ID" value="RNJ41273.1"/>
    <property type="molecule type" value="Genomic_DNA"/>
</dbReference>
<dbReference type="AlphaFoldDB" id="A0A3M9X005"/>
<name>A0A3M9X005_9HYPH</name>
<evidence type="ECO:0000256" key="1">
    <source>
        <dbReference type="ARBA" id="ARBA00022649"/>
    </source>
</evidence>
<gene>
    <name evidence="2" type="ORF">DNR46_35065</name>
</gene>
<reference evidence="2 3" key="1">
    <citation type="journal article" date="2018" name="Mol. Plant Microbe Interact.">
        <title>Taxonomically Different Co-Microsymbionts of a Relict Legume, Oxytropis popoviana, Have Complementary Sets of Symbiotic Genes and Together Increase the Efficiency of Plant Nodulation.</title>
        <authorList>
            <person name="Safronova V."/>
            <person name="Belimov A."/>
            <person name="Sazanova A."/>
            <person name="Chirak E."/>
            <person name="Verkhozina A."/>
            <person name="Kuznetsova I."/>
            <person name="Andronov E."/>
            <person name="Puhalsky J."/>
            <person name="Tikhonovich I."/>
        </authorList>
    </citation>
    <scope>NUCLEOTIDE SEQUENCE [LARGE SCALE GENOMIC DNA]</scope>
    <source>
        <strain evidence="2 3">Opo-235</strain>
    </source>
</reference>